<sequence length="152" mass="17449">MIWGQGKSYIVDGVTTITLNKSVTSNTFFENQDKEFRSIINGVRTYYTLSDYADFTVTDYFWLYDDTKFNTLKNIEGNTVIFYLNGQTIISNCLVRQVKPLYFRNNRNYDLCTLIMTPLAYIQISQALLNEDGTPLLNEDGTPLLSEGFSIV</sequence>
<proteinExistence type="predicted"/>
<dbReference type="AlphaFoldDB" id="A0A6M3J0F0"/>
<dbReference type="EMBL" id="MT141476">
    <property type="protein sequence ID" value="QJA62601.1"/>
    <property type="molecule type" value="Genomic_DNA"/>
</dbReference>
<reference evidence="1" key="1">
    <citation type="submission" date="2020-03" db="EMBL/GenBank/DDBJ databases">
        <title>The deep terrestrial virosphere.</title>
        <authorList>
            <person name="Holmfeldt K."/>
            <person name="Nilsson E."/>
            <person name="Simone D."/>
            <person name="Lopez-Fernandez M."/>
            <person name="Wu X."/>
            <person name="de Brujin I."/>
            <person name="Lundin D."/>
            <person name="Andersson A."/>
            <person name="Bertilsson S."/>
            <person name="Dopson M."/>
        </authorList>
    </citation>
    <scope>NUCLEOTIDE SEQUENCE</scope>
    <source>
        <strain evidence="1">MM415B00750</strain>
    </source>
</reference>
<gene>
    <name evidence="1" type="ORF">MM415B00750_0005</name>
</gene>
<protein>
    <submittedName>
        <fullName evidence="1">Uncharacterized protein</fullName>
    </submittedName>
</protein>
<evidence type="ECO:0000313" key="1">
    <source>
        <dbReference type="EMBL" id="QJA62601.1"/>
    </source>
</evidence>
<accession>A0A6M3J0F0</accession>
<organism evidence="1">
    <name type="scientific">viral metagenome</name>
    <dbReference type="NCBI Taxonomy" id="1070528"/>
    <lineage>
        <taxon>unclassified sequences</taxon>
        <taxon>metagenomes</taxon>
        <taxon>organismal metagenomes</taxon>
    </lineage>
</organism>
<name>A0A6M3J0F0_9ZZZZ</name>